<feature type="non-terminal residue" evidence="2">
    <location>
        <position position="313"/>
    </location>
</feature>
<dbReference type="Gene3D" id="1.10.340.70">
    <property type="match status" value="1"/>
</dbReference>
<dbReference type="SUPFAM" id="SSF53098">
    <property type="entry name" value="Ribonuclease H-like"/>
    <property type="match status" value="1"/>
</dbReference>
<comment type="caution">
    <text evidence="2">The sequence shown here is derived from an EMBL/GenBank/DDBJ whole genome shotgun (WGS) entry which is preliminary data.</text>
</comment>
<evidence type="ECO:0000313" key="3">
    <source>
        <dbReference type="Proteomes" id="UP000265520"/>
    </source>
</evidence>
<protein>
    <submittedName>
        <fullName evidence="2">Transposon TF2-1 polyprotein</fullName>
    </submittedName>
</protein>
<dbReference type="EMBL" id="LXQA010052162">
    <property type="protein sequence ID" value="MCI03435.1"/>
    <property type="molecule type" value="Genomic_DNA"/>
</dbReference>
<dbReference type="InterPro" id="IPR036397">
    <property type="entry name" value="RNaseH_sf"/>
</dbReference>
<dbReference type="InterPro" id="IPR050951">
    <property type="entry name" value="Retrovirus_Pol_polyprotein"/>
</dbReference>
<dbReference type="GO" id="GO:0015074">
    <property type="term" value="P:DNA integration"/>
    <property type="evidence" value="ECO:0007669"/>
    <property type="project" value="InterPro"/>
</dbReference>
<dbReference type="GO" id="GO:0003676">
    <property type="term" value="F:nucleic acid binding"/>
    <property type="evidence" value="ECO:0007669"/>
    <property type="project" value="InterPro"/>
</dbReference>
<dbReference type="AlphaFoldDB" id="A0A392NY57"/>
<feature type="domain" description="Integrase catalytic" evidence="1">
    <location>
        <begin position="129"/>
        <end position="293"/>
    </location>
</feature>
<dbReference type="InterPro" id="IPR012337">
    <property type="entry name" value="RNaseH-like_sf"/>
</dbReference>
<dbReference type="Gene3D" id="3.30.420.10">
    <property type="entry name" value="Ribonuclease H-like superfamily/Ribonuclease H"/>
    <property type="match status" value="1"/>
</dbReference>
<dbReference type="InterPro" id="IPR001584">
    <property type="entry name" value="Integrase_cat-core"/>
</dbReference>
<dbReference type="FunFam" id="1.10.340.70:FF:000001">
    <property type="entry name" value="Retrovirus-related Pol polyprotein from transposon gypsy-like Protein"/>
    <property type="match status" value="1"/>
</dbReference>
<keyword evidence="3" id="KW-1185">Reference proteome</keyword>
<name>A0A392NY57_9FABA</name>
<reference evidence="2 3" key="1">
    <citation type="journal article" date="2018" name="Front. Plant Sci.">
        <title>Red Clover (Trifolium pratense) and Zigzag Clover (T. medium) - A Picture of Genomic Similarities and Differences.</title>
        <authorList>
            <person name="Dluhosova J."/>
            <person name="Istvanek J."/>
            <person name="Nedelnik J."/>
            <person name="Repkova J."/>
        </authorList>
    </citation>
    <scope>NUCLEOTIDE SEQUENCE [LARGE SCALE GENOMIC DNA]</scope>
    <source>
        <strain evidence="3">cv. 10/8</strain>
        <tissue evidence="2">Leaf</tissue>
    </source>
</reference>
<evidence type="ECO:0000313" key="2">
    <source>
        <dbReference type="EMBL" id="MCI03435.1"/>
    </source>
</evidence>
<organism evidence="2 3">
    <name type="scientific">Trifolium medium</name>
    <dbReference type="NCBI Taxonomy" id="97028"/>
    <lineage>
        <taxon>Eukaryota</taxon>
        <taxon>Viridiplantae</taxon>
        <taxon>Streptophyta</taxon>
        <taxon>Embryophyta</taxon>
        <taxon>Tracheophyta</taxon>
        <taxon>Spermatophyta</taxon>
        <taxon>Magnoliopsida</taxon>
        <taxon>eudicotyledons</taxon>
        <taxon>Gunneridae</taxon>
        <taxon>Pentapetalae</taxon>
        <taxon>rosids</taxon>
        <taxon>fabids</taxon>
        <taxon>Fabales</taxon>
        <taxon>Fabaceae</taxon>
        <taxon>Papilionoideae</taxon>
        <taxon>50 kb inversion clade</taxon>
        <taxon>NPAAA clade</taxon>
        <taxon>Hologalegina</taxon>
        <taxon>IRL clade</taxon>
        <taxon>Trifolieae</taxon>
        <taxon>Trifolium</taxon>
    </lineage>
</organism>
<sequence length="313" mass="35960">QALLLSVSSTIPAIIASLQQYYKKDTKGKSLVSNIINEKEQNQNYFVKEGLIFFKDRIFIPEDPDLRTAIIKEYHATPTAGHSGLQPTLARLAASFLWPGVHRDVKKFIQQCDECQHSKYMPSKKQGLLQPLPIPENVWEEITMDFITHLPNSFGHTVIWVLCDRLTKYVHFIGLPSRFTAKDIATRFSTEIGRLHGFPKSIVSDRDPLFLSNFWKELFRVQGTTLKYSSAYHPETDGQTEVVNRSLETYLRCFTSEHPRKWYKFLHLAEYWYNTAHHSAINMTPFQALYGRGPPTVVDYVKGSATISDLDQS</sequence>
<dbReference type="Pfam" id="PF17921">
    <property type="entry name" value="Integrase_H2C2"/>
    <property type="match status" value="1"/>
</dbReference>
<dbReference type="InterPro" id="IPR041588">
    <property type="entry name" value="Integrase_H2C2"/>
</dbReference>
<dbReference type="PROSITE" id="PS50994">
    <property type="entry name" value="INTEGRASE"/>
    <property type="match status" value="1"/>
</dbReference>
<feature type="non-terminal residue" evidence="2">
    <location>
        <position position="1"/>
    </location>
</feature>
<proteinExistence type="predicted"/>
<dbReference type="PANTHER" id="PTHR37984:SF5">
    <property type="entry name" value="PROTEIN NYNRIN-LIKE"/>
    <property type="match status" value="1"/>
</dbReference>
<evidence type="ECO:0000259" key="1">
    <source>
        <dbReference type="PROSITE" id="PS50994"/>
    </source>
</evidence>
<dbReference type="PANTHER" id="PTHR37984">
    <property type="entry name" value="PROTEIN CBG26694"/>
    <property type="match status" value="1"/>
</dbReference>
<dbReference type="Proteomes" id="UP000265520">
    <property type="component" value="Unassembled WGS sequence"/>
</dbReference>
<accession>A0A392NY57</accession>